<evidence type="ECO:0008006" key="4">
    <source>
        <dbReference type="Google" id="ProtNLM"/>
    </source>
</evidence>
<gene>
    <name evidence="2" type="ORF">ACFSDE_04010</name>
</gene>
<evidence type="ECO:0000256" key="1">
    <source>
        <dbReference type="SAM" id="MobiDB-lite"/>
    </source>
</evidence>
<protein>
    <recommendedName>
        <fullName evidence="4">SMI1/KNR4 family protein</fullName>
    </recommendedName>
</protein>
<keyword evidence="3" id="KW-1185">Reference proteome</keyword>
<comment type="caution">
    <text evidence="2">The sequence shown here is derived from an EMBL/GenBank/DDBJ whole genome shotgun (WGS) entry which is preliminary data.</text>
</comment>
<evidence type="ECO:0000313" key="2">
    <source>
        <dbReference type="EMBL" id="MFD1945943.1"/>
    </source>
</evidence>
<organism evidence="2 3">
    <name type="scientific">Nocardioides aestuarii</name>
    <dbReference type="NCBI Taxonomy" id="252231"/>
    <lineage>
        <taxon>Bacteria</taxon>
        <taxon>Bacillati</taxon>
        <taxon>Actinomycetota</taxon>
        <taxon>Actinomycetes</taxon>
        <taxon>Propionibacteriales</taxon>
        <taxon>Nocardioidaceae</taxon>
        <taxon>Nocardioides</taxon>
    </lineage>
</organism>
<accession>A0ABW4THV3</accession>
<proteinExistence type="predicted"/>
<dbReference type="Proteomes" id="UP001597351">
    <property type="component" value="Unassembled WGS sequence"/>
</dbReference>
<sequence length="142" mass="15644">MPTGEQRGDLESTLVAGGWPREGTRVDDQHFSPLVVRDRVRAFAPDEDHLVLYPPPLVTVSEDAARNPAYWDEVSVIDQIDPREAVLLGDFGTGSETVLIADYRTTPARVLRLVWAAEGQYWENVASSVDELIDLLGLADVG</sequence>
<dbReference type="RefSeq" id="WP_343915147.1">
    <property type="nucleotide sequence ID" value="NZ_BAAAJT010000002.1"/>
</dbReference>
<feature type="region of interest" description="Disordered" evidence="1">
    <location>
        <begin position="1"/>
        <end position="21"/>
    </location>
</feature>
<reference evidence="3" key="1">
    <citation type="journal article" date="2019" name="Int. J. Syst. Evol. Microbiol.">
        <title>The Global Catalogue of Microorganisms (GCM) 10K type strain sequencing project: providing services to taxonomists for standard genome sequencing and annotation.</title>
        <authorList>
            <consortium name="The Broad Institute Genomics Platform"/>
            <consortium name="The Broad Institute Genome Sequencing Center for Infectious Disease"/>
            <person name="Wu L."/>
            <person name="Ma J."/>
        </authorList>
    </citation>
    <scope>NUCLEOTIDE SEQUENCE [LARGE SCALE GENOMIC DNA]</scope>
    <source>
        <strain evidence="3">CGMCC 1.12477</strain>
    </source>
</reference>
<feature type="compositionally biased region" description="Basic and acidic residues" evidence="1">
    <location>
        <begin position="1"/>
        <end position="10"/>
    </location>
</feature>
<name>A0ABW4THV3_9ACTN</name>
<evidence type="ECO:0000313" key="3">
    <source>
        <dbReference type="Proteomes" id="UP001597351"/>
    </source>
</evidence>
<dbReference type="EMBL" id="JBHUGD010000001">
    <property type="protein sequence ID" value="MFD1945943.1"/>
    <property type="molecule type" value="Genomic_DNA"/>
</dbReference>